<name>A0A2Y9B5B9_9RHOB</name>
<dbReference type="RefSeq" id="WP_170125551.1">
    <property type="nucleotide sequence ID" value="NZ_QGDJ01000024.1"/>
</dbReference>
<evidence type="ECO:0000313" key="3">
    <source>
        <dbReference type="Proteomes" id="UP000245839"/>
    </source>
</evidence>
<reference evidence="1 3" key="3">
    <citation type="submission" date="2018-03" db="EMBL/GenBank/DDBJ databases">
        <title>Genomic Encyclopedia of Archaeal and Bacterial Type Strains, Phase II (KMG-II): from individual species to whole genera.</title>
        <authorList>
            <person name="Goeker M."/>
        </authorList>
    </citation>
    <scope>NUCLEOTIDE SEQUENCE [LARGE SCALE GENOMIC DNA]</scope>
    <source>
        <strain evidence="1 3">DSM 25227</strain>
    </source>
</reference>
<organism evidence="2 4">
    <name type="scientific">Jannaschia seohaensis</name>
    <dbReference type="NCBI Taxonomy" id="475081"/>
    <lineage>
        <taxon>Bacteria</taxon>
        <taxon>Pseudomonadati</taxon>
        <taxon>Pseudomonadota</taxon>
        <taxon>Alphaproteobacteria</taxon>
        <taxon>Rhodobacterales</taxon>
        <taxon>Roseobacteraceae</taxon>
        <taxon>Jannaschia</taxon>
    </lineage>
</organism>
<protein>
    <submittedName>
        <fullName evidence="2">Uncharacterized protein</fullName>
    </submittedName>
</protein>
<accession>A0A2Y9B5B9</accession>
<dbReference type="Proteomes" id="UP000245839">
    <property type="component" value="Unassembled WGS sequence"/>
</dbReference>
<dbReference type="Proteomes" id="UP000251571">
    <property type="component" value="Unassembled WGS sequence"/>
</dbReference>
<proteinExistence type="predicted"/>
<reference evidence="2" key="1">
    <citation type="submission" date="2016-10" db="EMBL/GenBank/DDBJ databases">
        <authorList>
            <person name="Cai Z."/>
        </authorList>
    </citation>
    <scope>NUCLEOTIDE SEQUENCE [LARGE SCALE GENOMIC DNA]</scope>
    <source>
        <strain evidence="2">DSM 25227</strain>
    </source>
</reference>
<dbReference type="EMBL" id="QGDJ01000024">
    <property type="protein sequence ID" value="PWJ10336.1"/>
    <property type="molecule type" value="Genomic_DNA"/>
</dbReference>
<sequence length="49" mass="4811">MNNESPPPRSFPIPLLAALLFTLGLGAAVTGGLSVGVGTSSIALGAQMD</sequence>
<dbReference type="AlphaFoldDB" id="A0A2Y9B5B9"/>
<evidence type="ECO:0000313" key="2">
    <source>
        <dbReference type="EMBL" id="SSA51736.1"/>
    </source>
</evidence>
<evidence type="ECO:0000313" key="4">
    <source>
        <dbReference type="Proteomes" id="UP000251571"/>
    </source>
</evidence>
<dbReference type="EMBL" id="UETC01000024">
    <property type="protein sequence ID" value="SSA51736.1"/>
    <property type="molecule type" value="Genomic_DNA"/>
</dbReference>
<evidence type="ECO:0000313" key="1">
    <source>
        <dbReference type="EMBL" id="PWJ10336.1"/>
    </source>
</evidence>
<gene>
    <name evidence="1" type="ORF">BCF38_12415</name>
    <name evidence="2" type="ORF">SAMN05421539_12415</name>
</gene>
<keyword evidence="3" id="KW-1185">Reference proteome</keyword>
<reference evidence="4" key="2">
    <citation type="submission" date="2016-10" db="EMBL/GenBank/DDBJ databases">
        <authorList>
            <person name="Varghese N."/>
            <person name="Submissions S."/>
        </authorList>
    </citation>
    <scope>NUCLEOTIDE SEQUENCE [LARGE SCALE GENOMIC DNA]</scope>
    <source>
        <strain evidence="4">DSM 25227</strain>
    </source>
</reference>